<feature type="region of interest" description="Disordered" evidence="2">
    <location>
        <begin position="1"/>
        <end position="62"/>
    </location>
</feature>
<feature type="compositionally biased region" description="Acidic residues" evidence="2">
    <location>
        <begin position="40"/>
        <end position="62"/>
    </location>
</feature>
<feature type="compositionally biased region" description="Polar residues" evidence="2">
    <location>
        <begin position="602"/>
        <end position="617"/>
    </location>
</feature>
<feature type="compositionally biased region" description="Basic and acidic residues" evidence="2">
    <location>
        <begin position="825"/>
        <end position="834"/>
    </location>
</feature>
<feature type="region of interest" description="Disordered" evidence="2">
    <location>
        <begin position="626"/>
        <end position="655"/>
    </location>
</feature>
<evidence type="ECO:0000256" key="2">
    <source>
        <dbReference type="SAM" id="MobiDB-lite"/>
    </source>
</evidence>
<feature type="compositionally biased region" description="Low complexity" evidence="2">
    <location>
        <begin position="674"/>
        <end position="687"/>
    </location>
</feature>
<dbReference type="Proteomes" id="UP000039865">
    <property type="component" value="Unassembled WGS sequence"/>
</dbReference>
<feature type="region of interest" description="Disordered" evidence="2">
    <location>
        <begin position="252"/>
        <end position="299"/>
    </location>
</feature>
<evidence type="ECO:0000256" key="1">
    <source>
        <dbReference type="SAM" id="Coils"/>
    </source>
</evidence>
<feature type="compositionally biased region" description="Low complexity" evidence="2">
    <location>
        <begin position="626"/>
        <end position="646"/>
    </location>
</feature>
<evidence type="ECO:0000313" key="3">
    <source>
        <dbReference type="EMBL" id="CDW76144.1"/>
    </source>
</evidence>
<feature type="region of interest" description="Disordered" evidence="2">
    <location>
        <begin position="602"/>
        <end position="621"/>
    </location>
</feature>
<sequence length="834" mass="94659">MAKKLNYKDNLVDLENPADNQMHRQYLNTMPNRKERGLYVEDEQVEQDDDDSVEDDENEDYQNDLYEDSDQQELAHQEVNHLQIEEINHKQNYKSQEQNIKQLDQKSQQKQIQLQQQQQQDQVVVDLTKYKGIYYNDDNKKFQDDETGAHFEFIDLCHRLDQLLKYRQKIEEKEKSMQKQAELKNQAPIQIEQNKKQIASQSQRTYTQLKFIDDALNQDSSQYGVPSENFVDETIEERRPFLYDQISNQNKAKFSNSHVPINQQKQKDSKRNKDSSNQSKKQKGQIVKSNSNGTLIDDLMSEPSNTRLMFKNKFSEHEQLQFNRGQSATLTNFQQIQQINQNQNYQQQLNMMQSRSTKELGQEHYPQQEHQNFQQQLQSNSNGRYSLKGNKVAIQKNDQNSKRQMAVKAVRTNPALSHFMQKNNVGNVHQVMNTSNSGKLEGILKSNSRNQLLEQTSRSNIYGNALHQSSIVKINGLGTQLFDKKKTSPKNAKLYQMSGSDIRSSLKPQPQMTKSFILVGKSSQLNGNQNFTLNTSRPSQLKQTQRIQPSKSKGVQLKTYQGDFTRSKYQQHSRALESIVSKQNFDQSMRQLAQSILGSKDNLNANTKSRNTNQIFSTTSTNNNYNNGINVNKTGGSQGAVSSQGANTQKHANQVSSVETILVTAKMPPNNTLSNMGGSSSQGKSSSRNVTNKGSIAGLPQGNSLNIEAQRQKAIKSSLGLNKTSKTIGAQHQFNQSNVNRIQGKSIFPSKTTTHIKSDFTNPTVKLVSSQNFGGSPTHHNNLVSSIINENSQGSAIKQILKNQHSSNSNMLSSQDKLRKSIGKSTDKRSFIGK</sequence>
<feature type="compositionally biased region" description="Polar residues" evidence="2">
    <location>
        <begin position="804"/>
        <end position="815"/>
    </location>
</feature>
<reference evidence="3 4" key="1">
    <citation type="submission" date="2014-06" db="EMBL/GenBank/DDBJ databases">
        <authorList>
            <person name="Swart Estienne"/>
        </authorList>
    </citation>
    <scope>NUCLEOTIDE SEQUENCE [LARGE SCALE GENOMIC DNA]</scope>
    <source>
        <strain evidence="3 4">130c</strain>
    </source>
</reference>
<feature type="coiled-coil region" evidence="1">
    <location>
        <begin position="160"/>
        <end position="187"/>
    </location>
</feature>
<evidence type="ECO:0000313" key="4">
    <source>
        <dbReference type="Proteomes" id="UP000039865"/>
    </source>
</evidence>
<protein>
    <submittedName>
        <fullName evidence="3">Uncharacterized protein</fullName>
    </submittedName>
</protein>
<feature type="compositionally biased region" description="Basic and acidic residues" evidence="2">
    <location>
        <begin position="1"/>
        <end position="11"/>
    </location>
</feature>
<accession>A0A078A5V9</accession>
<feature type="compositionally biased region" description="Polar residues" evidence="2">
    <location>
        <begin position="252"/>
        <end position="261"/>
    </location>
</feature>
<keyword evidence="4" id="KW-1185">Reference proteome</keyword>
<organism evidence="3 4">
    <name type="scientific">Stylonychia lemnae</name>
    <name type="common">Ciliate</name>
    <dbReference type="NCBI Taxonomy" id="5949"/>
    <lineage>
        <taxon>Eukaryota</taxon>
        <taxon>Sar</taxon>
        <taxon>Alveolata</taxon>
        <taxon>Ciliophora</taxon>
        <taxon>Intramacronucleata</taxon>
        <taxon>Spirotrichea</taxon>
        <taxon>Stichotrichia</taxon>
        <taxon>Sporadotrichida</taxon>
        <taxon>Oxytrichidae</taxon>
        <taxon>Stylonychinae</taxon>
        <taxon>Stylonychia</taxon>
    </lineage>
</organism>
<gene>
    <name evidence="3" type="primary">Contig18697.g19859</name>
    <name evidence="3" type="ORF">STYLEM_5142</name>
</gene>
<feature type="region of interest" description="Disordered" evidence="2">
    <location>
        <begin position="531"/>
        <end position="556"/>
    </location>
</feature>
<feature type="region of interest" description="Disordered" evidence="2">
    <location>
        <begin position="668"/>
        <end position="705"/>
    </location>
</feature>
<proteinExistence type="predicted"/>
<feature type="compositionally biased region" description="Basic and acidic residues" evidence="2">
    <location>
        <begin position="265"/>
        <end position="274"/>
    </location>
</feature>
<keyword evidence="1" id="KW-0175">Coiled coil</keyword>
<feature type="region of interest" description="Disordered" evidence="2">
    <location>
        <begin position="804"/>
        <end position="834"/>
    </location>
</feature>
<dbReference type="InParanoid" id="A0A078A5V9"/>
<dbReference type="AlphaFoldDB" id="A0A078A5V9"/>
<name>A0A078A5V9_STYLE</name>
<dbReference type="EMBL" id="CCKQ01004997">
    <property type="protein sequence ID" value="CDW76144.1"/>
    <property type="molecule type" value="Genomic_DNA"/>
</dbReference>
<feature type="coiled-coil region" evidence="1">
    <location>
        <begin position="86"/>
        <end position="120"/>
    </location>
</feature>